<dbReference type="PROSITE" id="PS01152">
    <property type="entry name" value="HESB"/>
    <property type="match status" value="1"/>
</dbReference>
<dbReference type="InterPro" id="IPR017870">
    <property type="entry name" value="FeS_cluster_insertion_CS"/>
</dbReference>
<dbReference type="Proteomes" id="UP001375743">
    <property type="component" value="Unassembled WGS sequence"/>
</dbReference>
<organism evidence="3 4">
    <name type="scientific">Benzoatithermus flavus</name>
    <dbReference type="NCBI Taxonomy" id="3108223"/>
    <lineage>
        <taxon>Bacteria</taxon>
        <taxon>Pseudomonadati</taxon>
        <taxon>Pseudomonadota</taxon>
        <taxon>Alphaproteobacteria</taxon>
        <taxon>Geminicoccales</taxon>
        <taxon>Geminicoccaceae</taxon>
        <taxon>Benzoatithermus</taxon>
    </lineage>
</organism>
<dbReference type="RefSeq" id="WP_418158310.1">
    <property type="nucleotide sequence ID" value="NZ_JBBLZC010000003.1"/>
</dbReference>
<name>A0ABU8XMQ8_9PROT</name>
<evidence type="ECO:0000313" key="4">
    <source>
        <dbReference type="Proteomes" id="UP001375743"/>
    </source>
</evidence>
<reference evidence="3 4" key="1">
    <citation type="submission" date="2024-01" db="EMBL/GenBank/DDBJ databases">
        <title>Multi-omics insights into the function and evolution of sodium benzoate biodegradation pathways in Benzoatithermus flavus gen. nov., sp. nov. from hot spring.</title>
        <authorList>
            <person name="Hu C.-J."/>
            <person name="Li W.-J."/>
        </authorList>
    </citation>
    <scope>NUCLEOTIDE SEQUENCE [LARGE SCALE GENOMIC DNA]</scope>
    <source>
        <strain evidence="3 4">SYSU G07066</strain>
    </source>
</reference>
<protein>
    <submittedName>
        <fullName evidence="3">Iron-sulfur cluster assembly accessory protein</fullName>
    </submittedName>
</protein>
<evidence type="ECO:0000256" key="1">
    <source>
        <dbReference type="ARBA" id="ARBA00006718"/>
    </source>
</evidence>
<dbReference type="PANTHER" id="PTHR10072:SF41">
    <property type="entry name" value="IRON-SULFUR CLUSTER ASSEMBLY 1 HOMOLOG, MITOCHONDRIAL"/>
    <property type="match status" value="1"/>
</dbReference>
<evidence type="ECO:0000259" key="2">
    <source>
        <dbReference type="Pfam" id="PF01521"/>
    </source>
</evidence>
<proteinExistence type="inferred from homology"/>
<comment type="similarity">
    <text evidence="1">Belongs to the HesB/IscA family.</text>
</comment>
<accession>A0ABU8XMQ8</accession>
<dbReference type="InterPro" id="IPR016092">
    <property type="entry name" value="ATAP"/>
</dbReference>
<dbReference type="NCBIfam" id="TIGR00049">
    <property type="entry name" value="iron-sulfur cluster assembly accessory protein"/>
    <property type="match status" value="1"/>
</dbReference>
<dbReference type="InterPro" id="IPR000361">
    <property type="entry name" value="ATAP_core_dom"/>
</dbReference>
<dbReference type="SUPFAM" id="SSF89360">
    <property type="entry name" value="HesB-like domain"/>
    <property type="match status" value="1"/>
</dbReference>
<evidence type="ECO:0000313" key="3">
    <source>
        <dbReference type="EMBL" id="MEK0082463.1"/>
    </source>
</evidence>
<dbReference type="EMBL" id="JBBLZC010000003">
    <property type="protein sequence ID" value="MEK0082463.1"/>
    <property type="molecule type" value="Genomic_DNA"/>
</dbReference>
<dbReference type="InterPro" id="IPR050322">
    <property type="entry name" value="Fe-S_cluster_asmbl/transfer"/>
</dbReference>
<dbReference type="Pfam" id="PF01521">
    <property type="entry name" value="Fe-S_biosyn"/>
    <property type="match status" value="1"/>
</dbReference>
<feature type="domain" description="Core" evidence="2">
    <location>
        <begin position="6"/>
        <end position="107"/>
    </location>
</feature>
<gene>
    <name evidence="3" type="ORF">U1T56_04830</name>
</gene>
<dbReference type="PANTHER" id="PTHR10072">
    <property type="entry name" value="IRON-SULFUR CLUSTER ASSEMBLY PROTEIN"/>
    <property type="match status" value="1"/>
</dbReference>
<dbReference type="Gene3D" id="2.60.300.12">
    <property type="entry name" value="HesB-like domain"/>
    <property type="match status" value="1"/>
</dbReference>
<sequence length="111" mass="11823">MARAAISLTPAAVERVRSLLATRGEGALGLKLGVKPSGCSGFSYRLDFAREIEPGAEVVDVDGLKVVIEPSALMYVLGTELDFVEDKLGAQFVFRNPNEKARCGCGESFSV</sequence>
<comment type="caution">
    <text evidence="3">The sequence shown here is derived from an EMBL/GenBank/DDBJ whole genome shotgun (WGS) entry which is preliminary data.</text>
</comment>
<dbReference type="InterPro" id="IPR035903">
    <property type="entry name" value="HesB-like_dom_sf"/>
</dbReference>
<keyword evidence="4" id="KW-1185">Reference proteome</keyword>